<name>A0A9P9Z1K1_9MUSC</name>
<proteinExistence type="predicted"/>
<keyword evidence="3" id="KW-1185">Reference proteome</keyword>
<dbReference type="EMBL" id="JAMKOV010000001">
    <property type="protein sequence ID" value="KAI8046860.1"/>
    <property type="molecule type" value="Genomic_DNA"/>
</dbReference>
<evidence type="ECO:0000313" key="2">
    <source>
        <dbReference type="EMBL" id="KAI8046860.1"/>
    </source>
</evidence>
<protein>
    <submittedName>
        <fullName evidence="2">Uncharacterized protein</fullName>
    </submittedName>
</protein>
<dbReference type="AlphaFoldDB" id="A0A9P9Z1K1"/>
<feature type="compositionally biased region" description="Low complexity" evidence="1">
    <location>
        <begin position="255"/>
        <end position="268"/>
    </location>
</feature>
<evidence type="ECO:0000313" key="3">
    <source>
        <dbReference type="Proteomes" id="UP001059596"/>
    </source>
</evidence>
<sequence>MFRQSDTLSSFSETQKLGTNLRPASVKLTRDLYAAPQIQIHQLGTVLDHDLQAHIIDGHAVREVQVLQQKTTRWLHVGIRTDAAHLAAACGMFHLKRISPLTRHIQMLQVAALGERIDERLIRDAHAGLQLEVGQFRAATREQLEALVREAAAIGEHHALHLRTGAVAALAAQLPEDHLQRLVAVEVLAPQRDHLPQDGPPGEVFESPADPGHVAQLAAVQPGEDADDGLVGQAIEERAASEGTLAVPGRRSDGRASSSSADSVTGDASARRCGWRAAGHDPRPTGGGAVCHVARPTTGVVTRG</sequence>
<reference evidence="2" key="1">
    <citation type="journal article" date="2023" name="Genome Biol. Evol.">
        <title>Long-read-based Genome Assembly of Drosophila gunungcola Reveals Fewer Chemosensory Genes in Flower-breeding Species.</title>
        <authorList>
            <person name="Negi A."/>
            <person name="Liao B.Y."/>
            <person name="Yeh S.D."/>
        </authorList>
    </citation>
    <scope>NUCLEOTIDE SEQUENCE</scope>
    <source>
        <strain evidence="2">Sukarami</strain>
    </source>
</reference>
<dbReference type="Proteomes" id="UP001059596">
    <property type="component" value="Chromosome 3R"/>
</dbReference>
<evidence type="ECO:0000256" key="1">
    <source>
        <dbReference type="SAM" id="MobiDB-lite"/>
    </source>
</evidence>
<gene>
    <name evidence="2" type="ORF">M5D96_003076</name>
</gene>
<organism evidence="2 3">
    <name type="scientific">Drosophila gunungcola</name>
    <name type="common">fruit fly</name>
    <dbReference type="NCBI Taxonomy" id="103775"/>
    <lineage>
        <taxon>Eukaryota</taxon>
        <taxon>Metazoa</taxon>
        <taxon>Ecdysozoa</taxon>
        <taxon>Arthropoda</taxon>
        <taxon>Hexapoda</taxon>
        <taxon>Insecta</taxon>
        <taxon>Pterygota</taxon>
        <taxon>Neoptera</taxon>
        <taxon>Endopterygota</taxon>
        <taxon>Diptera</taxon>
        <taxon>Brachycera</taxon>
        <taxon>Muscomorpha</taxon>
        <taxon>Ephydroidea</taxon>
        <taxon>Drosophilidae</taxon>
        <taxon>Drosophila</taxon>
        <taxon>Sophophora</taxon>
    </lineage>
</organism>
<feature type="region of interest" description="Disordered" evidence="1">
    <location>
        <begin position="239"/>
        <end position="304"/>
    </location>
</feature>
<comment type="caution">
    <text evidence="2">The sequence shown here is derived from an EMBL/GenBank/DDBJ whole genome shotgun (WGS) entry which is preliminary data.</text>
</comment>
<accession>A0A9P9Z1K1</accession>